<reference evidence="3" key="1">
    <citation type="submission" date="2016-10" db="EMBL/GenBank/DDBJ databases">
        <authorList>
            <person name="Varghese N."/>
            <person name="Submissions S."/>
        </authorList>
    </citation>
    <scope>NUCLEOTIDE SEQUENCE [LARGE SCALE GENOMIC DNA]</scope>
    <source>
        <strain evidence="3">DSM 15310</strain>
    </source>
</reference>
<sequence length="313" mass="34350">MRFRSILLLALPALATACQPALEAGPRVQFVGDARLTTTARRLTTPADTVTTRIYARADEDDDSPLERLLITVNYDPVPEPILPSPFPGERPKADIVYLDSTGFSLSELAFQSTQPTRSTSGAETWRYEVYDAKSRKGTRSLRLSLSRPDSATAVYHSYTATLTYTTTATTNTGRRFLALREGLALPGFSVRNLPANQQRIDLIYQFDKATSAATLSLRTDESLKLDWAARNTQIRNTTLDSVDFQSASTSQLLLSAYNSGTAFARPASTGPLRRGQVLAFLTAEGTAGLLRVQRLSTTNQKPLVVQVRIGRQ</sequence>
<evidence type="ECO:0000256" key="1">
    <source>
        <dbReference type="SAM" id="SignalP"/>
    </source>
</evidence>
<dbReference type="Proteomes" id="UP000198697">
    <property type="component" value="Unassembled WGS sequence"/>
</dbReference>
<name>A0A1I0I7X7_9BACT</name>
<keyword evidence="1" id="KW-0732">Signal</keyword>
<evidence type="ECO:0000313" key="2">
    <source>
        <dbReference type="EMBL" id="SET92763.1"/>
    </source>
</evidence>
<feature type="chain" id="PRO_5011486486" description="DUF4270 family protein" evidence="1">
    <location>
        <begin position="24"/>
        <end position="313"/>
    </location>
</feature>
<feature type="signal peptide" evidence="1">
    <location>
        <begin position="1"/>
        <end position="23"/>
    </location>
</feature>
<keyword evidence="3" id="KW-1185">Reference proteome</keyword>
<accession>A0A1I0I7X7</accession>
<organism evidence="2 3">
    <name type="scientific">Hymenobacter actinosclerus</name>
    <dbReference type="NCBI Taxonomy" id="82805"/>
    <lineage>
        <taxon>Bacteria</taxon>
        <taxon>Pseudomonadati</taxon>
        <taxon>Bacteroidota</taxon>
        <taxon>Cytophagia</taxon>
        <taxon>Cytophagales</taxon>
        <taxon>Hymenobacteraceae</taxon>
        <taxon>Hymenobacter</taxon>
    </lineage>
</organism>
<protein>
    <recommendedName>
        <fullName evidence="4">DUF4270 family protein</fullName>
    </recommendedName>
</protein>
<dbReference type="EMBL" id="FOHS01000004">
    <property type="protein sequence ID" value="SET92763.1"/>
    <property type="molecule type" value="Genomic_DNA"/>
</dbReference>
<gene>
    <name evidence="2" type="ORF">SAMN04487998_3200</name>
</gene>
<evidence type="ECO:0000313" key="3">
    <source>
        <dbReference type="Proteomes" id="UP000198697"/>
    </source>
</evidence>
<dbReference type="OrthoDB" id="877329at2"/>
<evidence type="ECO:0008006" key="4">
    <source>
        <dbReference type="Google" id="ProtNLM"/>
    </source>
</evidence>
<dbReference type="PROSITE" id="PS51257">
    <property type="entry name" value="PROKAR_LIPOPROTEIN"/>
    <property type="match status" value="1"/>
</dbReference>
<dbReference type="RefSeq" id="WP_092773397.1">
    <property type="nucleotide sequence ID" value="NZ_FOHS01000004.1"/>
</dbReference>
<dbReference type="AlphaFoldDB" id="A0A1I0I7X7"/>
<proteinExistence type="predicted"/>